<accession>A0ABQ3G8Q3</accession>
<dbReference type="Proteomes" id="UP000626210">
    <property type="component" value="Unassembled WGS sequence"/>
</dbReference>
<gene>
    <name evidence="3" type="ORF">GCM10007320_51550</name>
</gene>
<feature type="transmembrane region" description="Helical" evidence="1">
    <location>
        <begin position="74"/>
        <end position="93"/>
    </location>
</feature>
<feature type="transmembrane region" description="Helical" evidence="1">
    <location>
        <begin position="130"/>
        <end position="149"/>
    </location>
</feature>
<feature type="transmembrane region" description="Helical" evidence="1">
    <location>
        <begin position="12"/>
        <end position="30"/>
    </location>
</feature>
<evidence type="ECO:0000313" key="4">
    <source>
        <dbReference type="Proteomes" id="UP000626210"/>
    </source>
</evidence>
<evidence type="ECO:0000313" key="3">
    <source>
        <dbReference type="EMBL" id="GHC97073.1"/>
    </source>
</evidence>
<sequence>MPLHFWTTVTHLGNSALLLPAALVLALWLVKTRHAPLALVWVLSFGTAVLLVLASKLAFMGWGIGSAALDFTGISGHATVATGVFTMGAWLAVADRSRRLQVLGIAAGLLVGVLVSVSRVVLNAHSVSEVVAGFALGALAAALPIAWAAGRTVRLRQRWVPMALAGMLGLMPQMGQPAETHGLVQKMALLASSRDAVYTRHMLHREQRRR</sequence>
<protein>
    <recommendedName>
        <fullName evidence="2">Phosphatidic acid phosphatase type 2/haloperoxidase domain-containing protein</fullName>
    </recommendedName>
</protein>
<evidence type="ECO:0000259" key="2">
    <source>
        <dbReference type="Pfam" id="PF01569"/>
    </source>
</evidence>
<keyword evidence="4" id="KW-1185">Reference proteome</keyword>
<reference evidence="4" key="1">
    <citation type="journal article" date="2019" name="Int. J. Syst. Evol. Microbiol.">
        <title>The Global Catalogue of Microorganisms (GCM) 10K type strain sequencing project: providing services to taxonomists for standard genome sequencing and annotation.</title>
        <authorList>
            <consortium name="The Broad Institute Genomics Platform"/>
            <consortium name="The Broad Institute Genome Sequencing Center for Infectious Disease"/>
            <person name="Wu L."/>
            <person name="Ma J."/>
        </authorList>
    </citation>
    <scope>NUCLEOTIDE SEQUENCE [LARGE SCALE GENOMIC DNA]</scope>
    <source>
        <strain evidence="4">KCTC 23314</strain>
    </source>
</reference>
<feature type="transmembrane region" description="Helical" evidence="1">
    <location>
        <begin position="100"/>
        <end position="118"/>
    </location>
</feature>
<dbReference type="InterPro" id="IPR036938">
    <property type="entry name" value="PAP2/HPO_sf"/>
</dbReference>
<keyword evidence="1" id="KW-1133">Transmembrane helix</keyword>
<feature type="transmembrane region" description="Helical" evidence="1">
    <location>
        <begin position="37"/>
        <end position="62"/>
    </location>
</feature>
<dbReference type="RefSeq" id="WP_189689737.1">
    <property type="nucleotide sequence ID" value="NZ_BMYK01000023.1"/>
</dbReference>
<dbReference type="Gene3D" id="1.20.144.10">
    <property type="entry name" value="Phosphatidic acid phosphatase type 2/haloperoxidase"/>
    <property type="match status" value="1"/>
</dbReference>
<comment type="caution">
    <text evidence="3">The sequence shown here is derived from an EMBL/GenBank/DDBJ whole genome shotgun (WGS) entry which is preliminary data.</text>
</comment>
<dbReference type="InterPro" id="IPR000326">
    <property type="entry name" value="PAP2/HPO"/>
</dbReference>
<proteinExistence type="predicted"/>
<organism evidence="3 4">
    <name type="scientific">Pseudorhodoferax aquiterrae</name>
    <dbReference type="NCBI Taxonomy" id="747304"/>
    <lineage>
        <taxon>Bacteria</taxon>
        <taxon>Pseudomonadati</taxon>
        <taxon>Pseudomonadota</taxon>
        <taxon>Betaproteobacteria</taxon>
        <taxon>Burkholderiales</taxon>
        <taxon>Comamonadaceae</taxon>
    </lineage>
</organism>
<keyword evidence="1" id="KW-0812">Transmembrane</keyword>
<dbReference type="Pfam" id="PF01569">
    <property type="entry name" value="PAP2"/>
    <property type="match status" value="1"/>
</dbReference>
<dbReference type="SUPFAM" id="SSF48317">
    <property type="entry name" value="Acid phosphatase/Vanadium-dependent haloperoxidase"/>
    <property type="match status" value="1"/>
</dbReference>
<feature type="domain" description="Phosphatidic acid phosphatase type 2/haloperoxidase" evidence="2">
    <location>
        <begin position="74"/>
        <end position="148"/>
    </location>
</feature>
<keyword evidence="1" id="KW-0472">Membrane</keyword>
<dbReference type="EMBL" id="BMYK01000023">
    <property type="protein sequence ID" value="GHC97073.1"/>
    <property type="molecule type" value="Genomic_DNA"/>
</dbReference>
<name>A0ABQ3G8Q3_9BURK</name>
<evidence type="ECO:0000256" key="1">
    <source>
        <dbReference type="SAM" id="Phobius"/>
    </source>
</evidence>